<dbReference type="AlphaFoldDB" id="A0A9P1CCN5"/>
<reference evidence="2 3" key="2">
    <citation type="submission" date="2024-05" db="EMBL/GenBank/DDBJ databases">
        <authorList>
            <person name="Chen Y."/>
            <person name="Shah S."/>
            <person name="Dougan E. K."/>
            <person name="Thang M."/>
            <person name="Chan C."/>
        </authorList>
    </citation>
    <scope>NUCLEOTIDE SEQUENCE [LARGE SCALE GENOMIC DNA]</scope>
</reference>
<evidence type="ECO:0000313" key="3">
    <source>
        <dbReference type="Proteomes" id="UP001152797"/>
    </source>
</evidence>
<reference evidence="1" key="1">
    <citation type="submission" date="2022-10" db="EMBL/GenBank/DDBJ databases">
        <authorList>
            <person name="Chen Y."/>
            <person name="Dougan E. K."/>
            <person name="Chan C."/>
            <person name="Rhodes N."/>
            <person name="Thang M."/>
        </authorList>
    </citation>
    <scope>NUCLEOTIDE SEQUENCE</scope>
</reference>
<evidence type="ECO:0000313" key="1">
    <source>
        <dbReference type="EMBL" id="CAI3989762.1"/>
    </source>
</evidence>
<dbReference type="OrthoDB" id="417481at2759"/>
<sequence length="215" mass="23905">MLPENPARHTVRACIPVSLAMSITLDVAARVFERFGEVLELDLQSCQLGEVYVTFSDAAAAKELVKHAQEIVKELASSCSTSDLARRQSHGDTQRPFFASPSRSELMAVEVLDYISLLAPTPDELPAPFSATQGLHKEFLETMHFRPERVANGEDPRTSVVVSGLPRTCSSEQFLQAMKTHQLNTKLRRAVWCLKLGLGSFVNMTYNMCKKSVYI</sequence>
<protein>
    <submittedName>
        <fullName evidence="2">Protein MEI2-like 2</fullName>
    </submittedName>
</protein>
<organism evidence="1">
    <name type="scientific">Cladocopium goreaui</name>
    <dbReference type="NCBI Taxonomy" id="2562237"/>
    <lineage>
        <taxon>Eukaryota</taxon>
        <taxon>Sar</taxon>
        <taxon>Alveolata</taxon>
        <taxon>Dinophyceae</taxon>
        <taxon>Suessiales</taxon>
        <taxon>Symbiodiniaceae</taxon>
        <taxon>Cladocopium</taxon>
    </lineage>
</organism>
<gene>
    <name evidence="1" type="ORF">C1SCF055_LOCUS16810</name>
</gene>
<keyword evidence="3" id="KW-1185">Reference proteome</keyword>
<dbReference type="EMBL" id="CAMXCT030001402">
    <property type="protein sequence ID" value="CAL4777074.1"/>
    <property type="molecule type" value="Genomic_DNA"/>
</dbReference>
<dbReference type="EMBL" id="CAMXCT020001402">
    <property type="protein sequence ID" value="CAL1143137.1"/>
    <property type="molecule type" value="Genomic_DNA"/>
</dbReference>
<evidence type="ECO:0000313" key="2">
    <source>
        <dbReference type="EMBL" id="CAL4777074.1"/>
    </source>
</evidence>
<comment type="caution">
    <text evidence="1">The sequence shown here is derived from an EMBL/GenBank/DDBJ whole genome shotgun (WGS) entry which is preliminary data.</text>
</comment>
<dbReference type="Proteomes" id="UP001152797">
    <property type="component" value="Unassembled WGS sequence"/>
</dbReference>
<name>A0A9P1CCN5_9DINO</name>
<accession>A0A9P1CCN5</accession>
<proteinExistence type="predicted"/>
<dbReference type="EMBL" id="CAMXCT010001402">
    <property type="protein sequence ID" value="CAI3989762.1"/>
    <property type="molecule type" value="Genomic_DNA"/>
</dbReference>